<reference evidence="3 4" key="1">
    <citation type="submission" date="2015-08" db="EMBL/GenBank/DDBJ databases">
        <title>The genome of the Asian arowana (Scleropages formosus).</title>
        <authorList>
            <person name="Tan M.H."/>
            <person name="Gan H.M."/>
            <person name="Croft L.J."/>
            <person name="Austin C.M."/>
        </authorList>
    </citation>
    <scope>NUCLEOTIDE SEQUENCE [LARGE SCALE GENOMIC DNA]</scope>
    <source>
        <strain evidence="3">Aro1</strain>
    </source>
</reference>
<dbReference type="InterPro" id="IPR011990">
    <property type="entry name" value="TPR-like_helical_dom_sf"/>
</dbReference>
<evidence type="ECO:0000259" key="2">
    <source>
        <dbReference type="Pfam" id="PF10373"/>
    </source>
</evidence>
<dbReference type="GO" id="GO:0042162">
    <property type="term" value="F:telomeric DNA binding"/>
    <property type="evidence" value="ECO:0007669"/>
    <property type="project" value="TreeGrafter"/>
</dbReference>
<dbReference type="PANTHER" id="PTHR15696">
    <property type="entry name" value="SMG-7 SUPPRESSOR WITH MORPHOLOGICAL EFFECT ON GENITALIA PROTEIN 7"/>
    <property type="match status" value="1"/>
</dbReference>
<dbReference type="AlphaFoldDB" id="A0A0P7UN15"/>
<keyword evidence="1" id="KW-0866">Nonsense-mediated mRNA decay</keyword>
<comment type="caution">
    <text evidence="3">The sequence shown here is derived from an EMBL/GenBank/DDBJ whole genome shotgun (WGS) entry which is preliminary data.</text>
</comment>
<dbReference type="InterPro" id="IPR018834">
    <property type="entry name" value="DNA/RNA-bd_Est1-type"/>
</dbReference>
<feature type="non-terminal residue" evidence="3">
    <location>
        <position position="171"/>
    </location>
</feature>
<evidence type="ECO:0000313" key="3">
    <source>
        <dbReference type="EMBL" id="KPP70866.1"/>
    </source>
</evidence>
<dbReference type="GO" id="GO:0005697">
    <property type="term" value="C:telomerase holoenzyme complex"/>
    <property type="evidence" value="ECO:0007669"/>
    <property type="project" value="TreeGrafter"/>
</dbReference>
<name>A0A0P7UN15_SCLFO</name>
<organism evidence="3 4">
    <name type="scientific">Scleropages formosus</name>
    <name type="common">Asian bonytongue</name>
    <name type="synonym">Osteoglossum formosum</name>
    <dbReference type="NCBI Taxonomy" id="113540"/>
    <lineage>
        <taxon>Eukaryota</taxon>
        <taxon>Metazoa</taxon>
        <taxon>Chordata</taxon>
        <taxon>Craniata</taxon>
        <taxon>Vertebrata</taxon>
        <taxon>Euteleostomi</taxon>
        <taxon>Actinopterygii</taxon>
        <taxon>Neopterygii</taxon>
        <taxon>Teleostei</taxon>
        <taxon>Osteoglossocephala</taxon>
        <taxon>Osteoglossomorpha</taxon>
        <taxon>Osteoglossiformes</taxon>
        <taxon>Osteoglossidae</taxon>
        <taxon>Scleropages</taxon>
    </lineage>
</organism>
<dbReference type="InterPro" id="IPR045153">
    <property type="entry name" value="Est1/Ebs1-like"/>
</dbReference>
<sequence>MRSVLEEQTTALGLAIFALLVQRCTELLGNTPGAHCVQDSSNYELGDDGQVLETQDMVRVSDFLPDLRELLPSVKVWSDWMLGHPEQWNPPPSDLPLPCRNSPDVWQCLADLCNALANVDHGEAPLYKADGDGEGDEDLQLLVLEEDRLLAGFVPLLGAPQEPCYTERGSD</sequence>
<gene>
    <name evidence="3" type="ORF">Z043_110264</name>
</gene>
<dbReference type="SUPFAM" id="SSF48452">
    <property type="entry name" value="TPR-like"/>
    <property type="match status" value="1"/>
</dbReference>
<dbReference type="Proteomes" id="UP000034805">
    <property type="component" value="Unassembled WGS sequence"/>
</dbReference>
<dbReference type="GO" id="GO:0000184">
    <property type="term" value="P:nuclear-transcribed mRNA catabolic process, nonsense-mediated decay"/>
    <property type="evidence" value="ECO:0007669"/>
    <property type="project" value="UniProtKB-KW"/>
</dbReference>
<dbReference type="EMBL" id="JARO02003257">
    <property type="protein sequence ID" value="KPP70866.1"/>
    <property type="molecule type" value="Genomic_DNA"/>
</dbReference>
<dbReference type="PANTHER" id="PTHR15696:SF0">
    <property type="entry name" value="TELOMERASE-BINDING PROTEIN EST1A"/>
    <property type="match status" value="1"/>
</dbReference>
<accession>A0A0P7UN15</accession>
<protein>
    <recommendedName>
        <fullName evidence="2">DNA/RNA-binding domain-containing protein</fullName>
    </recommendedName>
</protein>
<evidence type="ECO:0000256" key="1">
    <source>
        <dbReference type="ARBA" id="ARBA00023161"/>
    </source>
</evidence>
<evidence type="ECO:0000313" key="4">
    <source>
        <dbReference type="Proteomes" id="UP000034805"/>
    </source>
</evidence>
<dbReference type="GO" id="GO:0070034">
    <property type="term" value="F:telomerase RNA binding"/>
    <property type="evidence" value="ECO:0007669"/>
    <property type="project" value="TreeGrafter"/>
</dbReference>
<proteinExistence type="predicted"/>
<dbReference type="Pfam" id="PF10373">
    <property type="entry name" value="EST1_DNA_bind"/>
    <property type="match status" value="1"/>
</dbReference>
<feature type="domain" description="DNA/RNA-binding" evidence="2">
    <location>
        <begin position="11"/>
        <end position="157"/>
    </location>
</feature>